<sequence>GSSWYSKVVSIANYWYSRVVSIASSWWGNIVSIASSWYSNIVSIASSWYSRIESIANSWWDKIVAIAVSWWDKLVYLCETAWNKIQTFLDVWGSMIEYMANKVPERVTYIFEEKWPDLFDLLTNLKDKIRKTISEIFHEFIFALANGLVEYVKDKWGDEKL</sequence>
<reference evidence="1" key="1">
    <citation type="journal article" date="2014" name="Front. Microbiol.">
        <title>High frequency of phylogenetically diverse reductive dehalogenase-homologous genes in deep subseafloor sedimentary metagenomes.</title>
        <authorList>
            <person name="Kawai M."/>
            <person name="Futagami T."/>
            <person name="Toyoda A."/>
            <person name="Takaki Y."/>
            <person name="Nishi S."/>
            <person name="Hori S."/>
            <person name="Arai W."/>
            <person name="Tsubouchi T."/>
            <person name="Morono Y."/>
            <person name="Uchiyama I."/>
            <person name="Ito T."/>
            <person name="Fujiyama A."/>
            <person name="Inagaki F."/>
            <person name="Takami H."/>
        </authorList>
    </citation>
    <scope>NUCLEOTIDE SEQUENCE</scope>
    <source>
        <strain evidence="1">Expedition CK06-06</strain>
    </source>
</reference>
<comment type="caution">
    <text evidence="1">The sequence shown here is derived from an EMBL/GenBank/DDBJ whole genome shotgun (WGS) entry which is preliminary data.</text>
</comment>
<gene>
    <name evidence="1" type="ORF">S12H4_22874</name>
</gene>
<protein>
    <submittedName>
        <fullName evidence="1">Uncharacterized protein</fullName>
    </submittedName>
</protein>
<organism evidence="1">
    <name type="scientific">marine sediment metagenome</name>
    <dbReference type="NCBI Taxonomy" id="412755"/>
    <lineage>
        <taxon>unclassified sequences</taxon>
        <taxon>metagenomes</taxon>
        <taxon>ecological metagenomes</taxon>
    </lineage>
</organism>
<dbReference type="AlphaFoldDB" id="X1RFI2"/>
<dbReference type="EMBL" id="BARW01012017">
    <property type="protein sequence ID" value="GAI79447.1"/>
    <property type="molecule type" value="Genomic_DNA"/>
</dbReference>
<feature type="non-terminal residue" evidence="1">
    <location>
        <position position="1"/>
    </location>
</feature>
<evidence type="ECO:0000313" key="1">
    <source>
        <dbReference type="EMBL" id="GAI79447.1"/>
    </source>
</evidence>
<proteinExistence type="predicted"/>
<accession>X1RFI2</accession>
<name>X1RFI2_9ZZZZ</name>